<feature type="compositionally biased region" description="Basic residues" evidence="1">
    <location>
        <begin position="49"/>
        <end position="64"/>
    </location>
</feature>
<evidence type="ECO:0000313" key="3">
    <source>
        <dbReference type="Proteomes" id="UP000320876"/>
    </source>
</evidence>
<dbReference type="AlphaFoldDB" id="A0A542DPJ5"/>
<name>A0A542DPJ5_AMYCI</name>
<comment type="caution">
    <text evidence="2">The sequence shown here is derived from an EMBL/GenBank/DDBJ whole genome shotgun (WGS) entry which is preliminary data.</text>
</comment>
<feature type="region of interest" description="Disordered" evidence="1">
    <location>
        <begin position="389"/>
        <end position="413"/>
    </location>
</feature>
<keyword evidence="3" id="KW-1185">Reference proteome</keyword>
<proteinExistence type="predicted"/>
<reference evidence="2 3" key="1">
    <citation type="submission" date="2019-06" db="EMBL/GenBank/DDBJ databases">
        <title>Sequencing the genomes of 1000 actinobacteria strains.</title>
        <authorList>
            <person name="Klenk H.-P."/>
        </authorList>
    </citation>
    <scope>NUCLEOTIDE SEQUENCE [LARGE SCALE GENOMIC DNA]</scope>
    <source>
        <strain evidence="2 3">DSM 45679</strain>
    </source>
</reference>
<feature type="compositionally biased region" description="Basic residues" evidence="1">
    <location>
        <begin position="234"/>
        <end position="243"/>
    </location>
</feature>
<sequence length="413" mass="45795">MHRRSTRRLVRRCPRVVVPSAAHDRVSGRVRPLRPPTGDRDLAPFRPAGGHRRGPHPRHRGRHHSWRRVTELLPLRPEELAWPTSTVSPALTTRRRSRCSPAPTFASWLGSPCFPDPFVPCSIRTSGCWPPTAASRTCSARRPPACTSARPTTAGSVTRPKRSACDLAGTAQATRPLIGLCDSARCPEGHPPRLPPADLGRASHHLPGVPRQPESPRRRETPVGTRSRPGPAGARRHRPRHQRDHVGEHLMPLTSRTAPPQRGQHSRSHGPLARRQPAVPRWLRPQDSRQRGRGPQNRLLLAHRPPRQPAPRALPAPGRRDPASARCAPRGGHHPRSTRTPITSLKTENATLRERIHARDEQITELTEFKEGALPPLAAPHQEILRLRRISTPPDNVRNLPTARKSGSSAPCD</sequence>
<evidence type="ECO:0000313" key="2">
    <source>
        <dbReference type="EMBL" id="TQJ05020.1"/>
    </source>
</evidence>
<dbReference type="Proteomes" id="UP000320876">
    <property type="component" value="Unassembled WGS sequence"/>
</dbReference>
<feature type="region of interest" description="Disordered" evidence="1">
    <location>
        <begin position="189"/>
        <end position="352"/>
    </location>
</feature>
<evidence type="ECO:0000256" key="1">
    <source>
        <dbReference type="SAM" id="MobiDB-lite"/>
    </source>
</evidence>
<gene>
    <name evidence="2" type="ORF">FB471_4840</name>
</gene>
<protein>
    <submittedName>
        <fullName evidence="2">Uncharacterized protein</fullName>
    </submittedName>
</protein>
<organism evidence="2 3">
    <name type="scientific">Amycolatopsis cihanbeyliensis</name>
    <dbReference type="NCBI Taxonomy" id="1128664"/>
    <lineage>
        <taxon>Bacteria</taxon>
        <taxon>Bacillati</taxon>
        <taxon>Actinomycetota</taxon>
        <taxon>Actinomycetes</taxon>
        <taxon>Pseudonocardiales</taxon>
        <taxon>Pseudonocardiaceae</taxon>
        <taxon>Amycolatopsis</taxon>
    </lineage>
</organism>
<feature type="compositionally biased region" description="Polar residues" evidence="1">
    <location>
        <begin position="338"/>
        <end position="350"/>
    </location>
</feature>
<dbReference type="EMBL" id="VFML01000001">
    <property type="protein sequence ID" value="TQJ05020.1"/>
    <property type="molecule type" value="Genomic_DNA"/>
</dbReference>
<feature type="region of interest" description="Disordered" evidence="1">
    <location>
        <begin position="139"/>
        <end position="160"/>
    </location>
</feature>
<feature type="region of interest" description="Disordered" evidence="1">
    <location>
        <begin position="23"/>
        <end position="64"/>
    </location>
</feature>
<accession>A0A542DPJ5</accession>